<dbReference type="PANTHER" id="PTHR23514:SF13">
    <property type="entry name" value="INNER MEMBRANE PROTEIN YBJJ"/>
    <property type="match status" value="1"/>
</dbReference>
<dbReference type="CDD" id="cd17393">
    <property type="entry name" value="MFS_MosC_like"/>
    <property type="match status" value="1"/>
</dbReference>
<feature type="transmembrane region" description="Helical" evidence="5">
    <location>
        <begin position="59"/>
        <end position="79"/>
    </location>
</feature>
<accession>A0A543E270</accession>
<feature type="transmembrane region" description="Helical" evidence="5">
    <location>
        <begin position="176"/>
        <end position="195"/>
    </location>
</feature>
<feature type="domain" description="Major facilitator superfamily (MFS) profile" evidence="6">
    <location>
        <begin position="20"/>
        <end position="400"/>
    </location>
</feature>
<reference evidence="7 8" key="1">
    <citation type="submission" date="2019-06" db="EMBL/GenBank/DDBJ databases">
        <title>Sequencing the genomes of 1000 actinobacteria strains.</title>
        <authorList>
            <person name="Klenk H.-P."/>
        </authorList>
    </citation>
    <scope>NUCLEOTIDE SEQUENCE [LARGE SCALE GENOMIC DNA]</scope>
    <source>
        <strain evidence="7 8">DSM 45301</strain>
    </source>
</reference>
<dbReference type="Pfam" id="PF07690">
    <property type="entry name" value="MFS_1"/>
    <property type="match status" value="2"/>
</dbReference>
<dbReference type="PANTHER" id="PTHR23514">
    <property type="entry name" value="BYPASS OF STOP CODON PROTEIN 6"/>
    <property type="match status" value="1"/>
</dbReference>
<feature type="transmembrane region" description="Helical" evidence="5">
    <location>
        <begin position="149"/>
        <end position="170"/>
    </location>
</feature>
<evidence type="ECO:0000256" key="5">
    <source>
        <dbReference type="SAM" id="Phobius"/>
    </source>
</evidence>
<organism evidence="7 8">
    <name type="scientific">Pseudonocardia kunmingensis</name>
    <dbReference type="NCBI Taxonomy" id="630975"/>
    <lineage>
        <taxon>Bacteria</taxon>
        <taxon>Bacillati</taxon>
        <taxon>Actinomycetota</taxon>
        <taxon>Actinomycetes</taxon>
        <taxon>Pseudonocardiales</taxon>
        <taxon>Pseudonocardiaceae</taxon>
        <taxon>Pseudonocardia</taxon>
    </lineage>
</organism>
<evidence type="ECO:0000256" key="3">
    <source>
        <dbReference type="ARBA" id="ARBA00022989"/>
    </source>
</evidence>
<comment type="subcellular location">
    <subcellularLocation>
        <location evidence="1">Cell membrane</location>
        <topology evidence="1">Multi-pass membrane protein</topology>
    </subcellularLocation>
</comment>
<keyword evidence="3 5" id="KW-1133">Transmembrane helix</keyword>
<dbReference type="PROSITE" id="PS50850">
    <property type="entry name" value="MFS"/>
    <property type="match status" value="1"/>
</dbReference>
<dbReference type="InterPro" id="IPR051788">
    <property type="entry name" value="MFS_Transporter"/>
</dbReference>
<evidence type="ECO:0000313" key="7">
    <source>
        <dbReference type="EMBL" id="TQM15684.1"/>
    </source>
</evidence>
<gene>
    <name evidence="7" type="ORF">FB558_2475</name>
</gene>
<feature type="transmembrane region" description="Helical" evidence="5">
    <location>
        <begin position="313"/>
        <end position="332"/>
    </location>
</feature>
<feature type="transmembrane region" description="Helical" evidence="5">
    <location>
        <begin position="216"/>
        <end position="234"/>
    </location>
</feature>
<name>A0A543E270_9PSEU</name>
<feature type="transmembrane region" description="Helical" evidence="5">
    <location>
        <begin position="377"/>
        <end position="396"/>
    </location>
</feature>
<keyword evidence="2 5" id="KW-0812">Transmembrane</keyword>
<evidence type="ECO:0000256" key="2">
    <source>
        <dbReference type="ARBA" id="ARBA00022692"/>
    </source>
</evidence>
<dbReference type="InterPro" id="IPR020846">
    <property type="entry name" value="MFS_dom"/>
</dbReference>
<dbReference type="Gene3D" id="1.20.1250.20">
    <property type="entry name" value="MFS general substrate transporter like domains"/>
    <property type="match status" value="1"/>
</dbReference>
<dbReference type="Proteomes" id="UP000315677">
    <property type="component" value="Unassembled WGS sequence"/>
</dbReference>
<dbReference type="InterPro" id="IPR011701">
    <property type="entry name" value="MFS"/>
</dbReference>
<dbReference type="GO" id="GO:0022857">
    <property type="term" value="F:transmembrane transporter activity"/>
    <property type="evidence" value="ECO:0007669"/>
    <property type="project" value="InterPro"/>
</dbReference>
<dbReference type="GO" id="GO:0005886">
    <property type="term" value="C:plasma membrane"/>
    <property type="evidence" value="ECO:0007669"/>
    <property type="project" value="UniProtKB-SubCell"/>
</dbReference>
<evidence type="ECO:0000259" key="6">
    <source>
        <dbReference type="PROSITE" id="PS50850"/>
    </source>
</evidence>
<feature type="transmembrane region" description="Helical" evidence="5">
    <location>
        <begin position="254"/>
        <end position="276"/>
    </location>
</feature>
<dbReference type="RefSeq" id="WP_246106384.1">
    <property type="nucleotide sequence ID" value="NZ_VFPA01000001.1"/>
</dbReference>
<dbReference type="EMBL" id="VFPA01000001">
    <property type="protein sequence ID" value="TQM15684.1"/>
    <property type="molecule type" value="Genomic_DNA"/>
</dbReference>
<feature type="transmembrane region" description="Helical" evidence="5">
    <location>
        <begin position="110"/>
        <end position="128"/>
    </location>
</feature>
<dbReference type="SUPFAM" id="SSF103473">
    <property type="entry name" value="MFS general substrate transporter"/>
    <property type="match status" value="1"/>
</dbReference>
<feature type="transmembrane region" description="Helical" evidence="5">
    <location>
        <begin position="288"/>
        <end position="307"/>
    </location>
</feature>
<keyword evidence="8" id="KW-1185">Reference proteome</keyword>
<evidence type="ECO:0000256" key="4">
    <source>
        <dbReference type="ARBA" id="ARBA00023136"/>
    </source>
</evidence>
<dbReference type="AlphaFoldDB" id="A0A543E270"/>
<comment type="caution">
    <text evidence="7">The sequence shown here is derived from an EMBL/GenBank/DDBJ whole genome shotgun (WGS) entry which is preliminary data.</text>
</comment>
<dbReference type="InterPro" id="IPR036259">
    <property type="entry name" value="MFS_trans_sf"/>
</dbReference>
<feature type="transmembrane region" description="Helical" evidence="5">
    <location>
        <begin position="344"/>
        <end position="365"/>
    </location>
</feature>
<sequence>MPAVPAVIRMMRPPPQVRRARGAVAALFFANGALFANVVPRYPDLKAALDLSNTELGTAVGAAALGGLVAGPLAGALVARFGSVRVAPTSTLCLAASVVLIGLAPSWAALAAVLFLMGAADSVADLAVNAHGLRVERRYGRSILNSMHGIWSIGAVLGGVTGAAATGLAVPLPWHLAVAAVVFALLGAVVARFLLPGRDDQDAPARPDGDRGPLRWWSIGPAVLAMGVIAAMAQSMEDAGATWSAVYLREDLGAAAAASGLGFIALQALQTVGRLLGDGLVTRFGDRAVAIAGATLAAGAMSLALAVPTAAGTVVGFGAVGLGIGTLIPAAMRAADSVPRLPRGLGLALVGTVNRISLLAGPPLIGLVADTAGLRVALLAIPAAALVVLGLSPVLAGRREPAAAR</sequence>
<evidence type="ECO:0000256" key="1">
    <source>
        <dbReference type="ARBA" id="ARBA00004651"/>
    </source>
</evidence>
<protein>
    <submittedName>
        <fullName evidence="7">Fucose permease</fullName>
    </submittedName>
</protein>
<evidence type="ECO:0000313" key="8">
    <source>
        <dbReference type="Proteomes" id="UP000315677"/>
    </source>
</evidence>
<feature type="transmembrane region" description="Helical" evidence="5">
    <location>
        <begin position="86"/>
        <end position="104"/>
    </location>
</feature>
<proteinExistence type="predicted"/>
<keyword evidence="4 5" id="KW-0472">Membrane</keyword>